<sequence length="127" mass="13676">MTTVYQAADNRWLVFNNGIKSDYFSQESEARDMATKLTFGEQSQGGATALAQVADRLTNLETVYFDRGYNSGGTNPIVDGDIVSLNITAADLAALVTLAQQLNNFLDNLAVATGDYDATLNAVRTDV</sequence>
<accession>A0A0F9HI23</accession>
<comment type="caution">
    <text evidence="1">The sequence shown here is derived from an EMBL/GenBank/DDBJ whole genome shotgun (WGS) entry which is preliminary data.</text>
</comment>
<organism evidence="1">
    <name type="scientific">marine sediment metagenome</name>
    <dbReference type="NCBI Taxonomy" id="412755"/>
    <lineage>
        <taxon>unclassified sequences</taxon>
        <taxon>metagenomes</taxon>
        <taxon>ecological metagenomes</taxon>
    </lineage>
</organism>
<reference evidence="1" key="1">
    <citation type="journal article" date="2015" name="Nature">
        <title>Complex archaea that bridge the gap between prokaryotes and eukaryotes.</title>
        <authorList>
            <person name="Spang A."/>
            <person name="Saw J.H."/>
            <person name="Jorgensen S.L."/>
            <person name="Zaremba-Niedzwiedzka K."/>
            <person name="Martijn J."/>
            <person name="Lind A.E."/>
            <person name="van Eijk R."/>
            <person name="Schleper C."/>
            <person name="Guy L."/>
            <person name="Ettema T.J."/>
        </authorList>
    </citation>
    <scope>NUCLEOTIDE SEQUENCE</scope>
</reference>
<protein>
    <submittedName>
        <fullName evidence="1">Uncharacterized protein</fullName>
    </submittedName>
</protein>
<evidence type="ECO:0000313" key="1">
    <source>
        <dbReference type="EMBL" id="KKM15061.1"/>
    </source>
</evidence>
<dbReference type="EMBL" id="LAZR01014999">
    <property type="protein sequence ID" value="KKM15061.1"/>
    <property type="molecule type" value="Genomic_DNA"/>
</dbReference>
<dbReference type="AlphaFoldDB" id="A0A0F9HI23"/>
<gene>
    <name evidence="1" type="ORF">LCGC14_1699840</name>
</gene>
<name>A0A0F9HI23_9ZZZZ</name>
<proteinExistence type="predicted"/>